<organism evidence="5 6">
    <name type="scientific">Desulfosalsimonas propionicica</name>
    <dbReference type="NCBI Taxonomy" id="332175"/>
    <lineage>
        <taxon>Bacteria</taxon>
        <taxon>Pseudomonadati</taxon>
        <taxon>Thermodesulfobacteriota</taxon>
        <taxon>Desulfobacteria</taxon>
        <taxon>Desulfobacterales</taxon>
        <taxon>Desulfosalsimonadaceae</taxon>
        <taxon>Desulfosalsimonas</taxon>
    </lineage>
</organism>
<dbReference type="GO" id="GO:0055085">
    <property type="term" value="P:transmembrane transport"/>
    <property type="evidence" value="ECO:0007669"/>
    <property type="project" value="InterPro"/>
</dbReference>
<dbReference type="Pfam" id="PF03480">
    <property type="entry name" value="DctP"/>
    <property type="match status" value="1"/>
</dbReference>
<dbReference type="RefSeq" id="WP_181550005.1">
    <property type="nucleotide sequence ID" value="NZ_JACDUS010000001.1"/>
</dbReference>
<dbReference type="PROSITE" id="PS51257">
    <property type="entry name" value="PROKAR_LIPOPROTEIN"/>
    <property type="match status" value="1"/>
</dbReference>
<dbReference type="InterPro" id="IPR026289">
    <property type="entry name" value="SBP_TakP-like"/>
</dbReference>
<dbReference type="GO" id="GO:0031317">
    <property type="term" value="C:tripartite ATP-independent periplasmic transporter complex"/>
    <property type="evidence" value="ECO:0007669"/>
    <property type="project" value="InterPro"/>
</dbReference>
<dbReference type="Gene3D" id="3.40.190.170">
    <property type="entry name" value="Bacterial extracellular solute-binding protein, family 7"/>
    <property type="match status" value="1"/>
</dbReference>
<gene>
    <name evidence="5" type="ORF">HNR65_000670</name>
</gene>
<dbReference type="PANTHER" id="PTHR33376">
    <property type="match status" value="1"/>
</dbReference>
<keyword evidence="6" id="KW-1185">Reference proteome</keyword>
<dbReference type="AlphaFoldDB" id="A0A7W0C712"/>
<dbReference type="Gene3D" id="3.40.190.10">
    <property type="entry name" value="Periplasmic binding protein-like II"/>
    <property type="match status" value="1"/>
</dbReference>
<proteinExistence type="predicted"/>
<feature type="binding site" evidence="3">
    <location>
        <position position="250"/>
    </location>
    <ligand>
        <name>substrate</name>
    </ligand>
</feature>
<dbReference type="PIRSF" id="PIRSF039026">
    <property type="entry name" value="SiaP"/>
    <property type="match status" value="1"/>
</dbReference>
<dbReference type="Proteomes" id="UP000525298">
    <property type="component" value="Unassembled WGS sequence"/>
</dbReference>
<feature type="binding site" evidence="2">
    <location>
        <position position="166"/>
    </location>
    <ligand>
        <name>substrate</name>
    </ligand>
</feature>
<evidence type="ECO:0000256" key="1">
    <source>
        <dbReference type="ARBA" id="ARBA00022729"/>
    </source>
</evidence>
<evidence type="ECO:0000256" key="4">
    <source>
        <dbReference type="SAM" id="SignalP"/>
    </source>
</evidence>
<dbReference type="PANTHER" id="PTHR33376:SF5">
    <property type="entry name" value="EXTRACYTOPLASMIC SOLUTE RECEPTOR PROTEIN"/>
    <property type="match status" value="1"/>
</dbReference>
<dbReference type="InterPro" id="IPR018389">
    <property type="entry name" value="DctP_fam"/>
</dbReference>
<keyword evidence="1 4" id="KW-0732">Signal</keyword>
<feature type="binding site" evidence="2">
    <location>
        <position position="187"/>
    </location>
    <ligand>
        <name>substrate</name>
    </ligand>
</feature>
<evidence type="ECO:0000313" key="5">
    <source>
        <dbReference type="EMBL" id="MBA2880363.1"/>
    </source>
</evidence>
<dbReference type="GO" id="GO:0046872">
    <property type="term" value="F:metal ion binding"/>
    <property type="evidence" value="ECO:0007669"/>
    <property type="project" value="UniProtKB-KW"/>
</dbReference>
<feature type="binding site" evidence="3">
    <location>
        <position position="224"/>
    </location>
    <ligand>
        <name>substrate</name>
    </ligand>
</feature>
<feature type="binding site" evidence="3">
    <location>
        <position position="225"/>
    </location>
    <ligand>
        <name>Na(+)</name>
        <dbReference type="ChEBI" id="CHEBI:29101"/>
    </ligand>
</feature>
<sequence length="365" mass="41386">MFRIKTITLVMAAIFSMAVGFTGCGGQEAEEQSAEAALPEVRWTLQTTWSQGWLLHEMAEDFAKRVNDLSGGKFIIDVQPAGAIVGGLEVLDAADSGAIDAYHSWPGYWMSKHPSAPFFASIPLHLEPLMHTTWLYNYGGKELYQEMMDEAGQNVVVMPGGVTGPEMLAHSNKPVEEMEDWKGLKYRAPGWWGEVLKELGVAVTMLPGTELYPALDRGILDATEFSTPAVNRQQGFHEVADFIAGPGLHQPTCFFELGFNKDAYNELPELYKKIIDNAAMAMTLHMWTKSNVADMEALDHFEERGIKRTYVEPEVQREMREQAWEWIDNDVKKRGNDHYSRTWASVNEFWERFSDYEQFMVPVRK</sequence>
<evidence type="ECO:0000256" key="2">
    <source>
        <dbReference type="PIRSR" id="PIRSR039026-1"/>
    </source>
</evidence>
<accession>A0A7W0C712</accession>
<feature type="signal peptide" evidence="4">
    <location>
        <begin position="1"/>
        <end position="18"/>
    </location>
</feature>
<dbReference type="InterPro" id="IPR038404">
    <property type="entry name" value="TRAP_DctP_sf"/>
</dbReference>
<feature type="chain" id="PRO_5030644735" evidence="4">
    <location>
        <begin position="19"/>
        <end position="365"/>
    </location>
</feature>
<evidence type="ECO:0000256" key="3">
    <source>
        <dbReference type="PIRSR" id="PIRSR039026-2"/>
    </source>
</evidence>
<comment type="caution">
    <text evidence="5">The sequence shown here is derived from an EMBL/GenBank/DDBJ whole genome shotgun (WGS) entry which is preliminary data.</text>
</comment>
<dbReference type="EMBL" id="JACDUS010000001">
    <property type="protein sequence ID" value="MBA2880363.1"/>
    <property type="molecule type" value="Genomic_DNA"/>
</dbReference>
<name>A0A7W0C712_9BACT</name>
<reference evidence="5 6" key="1">
    <citation type="submission" date="2020-07" db="EMBL/GenBank/DDBJ databases">
        <title>Genomic Encyclopedia of Type Strains, Phase IV (KMG-IV): sequencing the most valuable type-strain genomes for metagenomic binning, comparative biology and taxonomic classification.</title>
        <authorList>
            <person name="Goeker M."/>
        </authorList>
    </citation>
    <scope>NUCLEOTIDE SEQUENCE [LARGE SCALE GENOMIC DNA]</scope>
    <source>
        <strain evidence="5 6">DSM 17721</strain>
    </source>
</reference>
<dbReference type="NCBIfam" id="NF037995">
    <property type="entry name" value="TRAP_S1"/>
    <property type="match status" value="1"/>
</dbReference>
<evidence type="ECO:0000313" key="6">
    <source>
        <dbReference type="Proteomes" id="UP000525298"/>
    </source>
</evidence>
<keyword evidence="3" id="KW-0479">Metal-binding</keyword>
<protein>
    <submittedName>
        <fullName evidence="5">TRAP-type mannitol/chloroaromatic compound transport system substrate-binding protein</fullName>
    </submittedName>
</protein>